<dbReference type="SUPFAM" id="SSF51182">
    <property type="entry name" value="RmlC-like cupins"/>
    <property type="match status" value="1"/>
</dbReference>
<dbReference type="PANTHER" id="PTHR21047:SF2">
    <property type="entry name" value="THYMIDINE DIPHOSPHO-4-KETO-RHAMNOSE 3,5-EPIMERASE"/>
    <property type="match status" value="1"/>
</dbReference>
<dbReference type="CDD" id="cd00438">
    <property type="entry name" value="cupin_RmlC"/>
    <property type="match status" value="1"/>
</dbReference>
<protein>
    <recommendedName>
        <fullName evidence="2">dTDP-4-dehydrorhamnose 3,5-epimerase</fullName>
        <ecNumber evidence="2">5.1.3.13</ecNumber>
    </recommendedName>
    <alternativeName>
        <fullName evidence="2">Thymidine diphospho-4-keto-rhamnose 3,5-epimerase</fullName>
    </alternativeName>
</protein>
<dbReference type="STRING" id="1293036.GCA_001315825_02873"/>
<reference evidence="4" key="3">
    <citation type="submission" date="2020-03" db="EMBL/GenBank/DDBJ databases">
        <title>Sequencing and Assembly of Multiple Reported Metal-Biooxidizing Members of the Extremely Thermoacidophilic Archaeal Family Sulfolobaceae.</title>
        <authorList>
            <person name="Counts J.A."/>
            <person name="Kelly R.M."/>
        </authorList>
    </citation>
    <scope>NUCLEOTIDE SEQUENCE [LARGE SCALE GENOMIC DNA]</scope>
    <source>
        <strain evidence="4">HO1-1</strain>
    </source>
</reference>
<dbReference type="Proteomes" id="UP000247586">
    <property type="component" value="Chromosome"/>
</dbReference>
<dbReference type="Gene3D" id="2.60.120.10">
    <property type="entry name" value="Jelly Rolls"/>
    <property type="match status" value="1"/>
</dbReference>
<organism evidence="3 4">
    <name type="scientific">Metallosphaera hakonensis JCM 8857 = DSM 7519</name>
    <dbReference type="NCBI Taxonomy" id="1293036"/>
    <lineage>
        <taxon>Archaea</taxon>
        <taxon>Thermoproteota</taxon>
        <taxon>Thermoprotei</taxon>
        <taxon>Sulfolobales</taxon>
        <taxon>Sulfolobaceae</taxon>
        <taxon>Metallosphaera</taxon>
    </lineage>
</organism>
<dbReference type="RefSeq" id="WP_110369409.1">
    <property type="nucleotide sequence ID" value="NZ_CP029287.2"/>
</dbReference>
<keyword evidence="2" id="KW-0413">Isomerase</keyword>
<dbReference type="GO" id="GO:0005829">
    <property type="term" value="C:cytosol"/>
    <property type="evidence" value="ECO:0007669"/>
    <property type="project" value="TreeGrafter"/>
</dbReference>
<dbReference type="NCBIfam" id="TIGR01221">
    <property type="entry name" value="rmlC"/>
    <property type="match status" value="1"/>
</dbReference>
<dbReference type="Pfam" id="PF00908">
    <property type="entry name" value="dTDP_sugar_isom"/>
    <property type="match status" value="1"/>
</dbReference>
<dbReference type="OrthoDB" id="2990at2157"/>
<proteinExistence type="inferred from homology"/>
<dbReference type="KEGG" id="mhk:DFR87_09440"/>
<dbReference type="EMBL" id="CP029287">
    <property type="protein sequence ID" value="AWR99876.1"/>
    <property type="molecule type" value="Genomic_DNA"/>
</dbReference>
<keyword evidence="4" id="KW-1185">Reference proteome</keyword>
<evidence type="ECO:0000256" key="1">
    <source>
        <dbReference type="PIRSR" id="PIRSR600888-3"/>
    </source>
</evidence>
<dbReference type="PANTHER" id="PTHR21047">
    <property type="entry name" value="DTDP-6-DEOXY-D-GLUCOSE-3,5 EPIMERASE"/>
    <property type="match status" value="1"/>
</dbReference>
<reference evidence="3 4" key="1">
    <citation type="submission" date="2018-05" db="EMBL/GenBank/DDBJ databases">
        <title>Complete Genome Sequences of Extremely Thermoacidophilic, Metal-Mobilizing Type-Strain Members of the Archaeal Family Sulfolobaceae: Acidianus brierleyi DSM-1651T, Acidianus sulfidivorans DSM-18786T, Metallosphaera hakonensis DSM-7519T, and Metallosphaera prunae DSM-10039T.</title>
        <authorList>
            <person name="Counts J.A."/>
            <person name="Kelly R.M."/>
        </authorList>
    </citation>
    <scope>NUCLEOTIDE SEQUENCE [LARGE SCALE GENOMIC DNA]</scope>
    <source>
        <strain evidence="3 4">HO1-1</strain>
    </source>
</reference>
<comment type="function">
    <text evidence="2">Catalyzes the epimerization of the C3' and C5'positions of dTDP-6-deoxy-D-xylo-4-hexulose, forming dTDP-6-deoxy-L-lyxo-4-hexulose.</text>
</comment>
<reference evidence="4" key="2">
    <citation type="submission" date="2020-03" db="EMBL/GenBank/DDBJ databases">
        <title>Complete Genome Sequences of Extremely Thermoacidophilic, Metal-Mobilizing Type-Strain Members of the Archaeal Family Sulfolobaceae: Acidianus brierleyi DSM-1651T, Acidianus sulfidivorans DSM-18786T, Metallosphaera hakonensis DSM-7519T, and Metallosphaera prunae DSM-10039T.</title>
        <authorList>
            <person name="Counts J.A."/>
            <person name="Kelly R.M."/>
        </authorList>
    </citation>
    <scope>NUCLEOTIDE SEQUENCE [LARGE SCALE GENOMIC DNA]</scope>
    <source>
        <strain evidence="4">HO1-1</strain>
    </source>
</reference>
<dbReference type="UniPathway" id="UPA00124"/>
<comment type="subunit">
    <text evidence="2">Homodimer.</text>
</comment>
<dbReference type="InterPro" id="IPR014710">
    <property type="entry name" value="RmlC-like_jellyroll"/>
</dbReference>
<comment type="pathway">
    <text evidence="2">Carbohydrate biosynthesis; dTDP-L-rhamnose biosynthesis.</text>
</comment>
<gene>
    <name evidence="3" type="primary">rfbC</name>
    <name evidence="3" type="ORF">DFR87_09440</name>
</gene>
<dbReference type="EC" id="5.1.3.13" evidence="2"/>
<dbReference type="InterPro" id="IPR011051">
    <property type="entry name" value="RmlC_Cupin_sf"/>
</dbReference>
<dbReference type="GO" id="GO:0019305">
    <property type="term" value="P:dTDP-rhamnose biosynthetic process"/>
    <property type="evidence" value="ECO:0007669"/>
    <property type="project" value="UniProtKB-UniRule"/>
</dbReference>
<sequence>MPFEFEELGMGVVLIKPRVFSDVRGFFLELFKSKDFSQVGIPTPIQVNMSFSLRGVIRGLHYQLTPKEQGKIVLVPKGRILDVAVDVRKSSSTFGKHMGVELDEENHHMLWIPPGFAHGFQALEDSVVVYFVTHNEYFPQYERCVNYTYVDWPIGEAVISDKDRQCRPLEKAEVFP</sequence>
<evidence type="ECO:0000256" key="2">
    <source>
        <dbReference type="RuleBase" id="RU364069"/>
    </source>
</evidence>
<dbReference type="AlphaFoldDB" id="A0A2U9IUZ3"/>
<comment type="similarity">
    <text evidence="2">Belongs to the dTDP-4-dehydrorhamnose 3,5-epimerase family.</text>
</comment>
<accession>A0A2U9IUZ3</accession>
<comment type="catalytic activity">
    <reaction evidence="2">
        <text>dTDP-4-dehydro-6-deoxy-alpha-D-glucose = dTDP-4-dehydro-beta-L-rhamnose</text>
        <dbReference type="Rhea" id="RHEA:16969"/>
        <dbReference type="ChEBI" id="CHEBI:57649"/>
        <dbReference type="ChEBI" id="CHEBI:62830"/>
        <dbReference type="EC" id="5.1.3.13"/>
    </reaction>
</comment>
<dbReference type="GeneID" id="36835564"/>
<dbReference type="GO" id="GO:0000271">
    <property type="term" value="P:polysaccharide biosynthetic process"/>
    <property type="evidence" value="ECO:0007669"/>
    <property type="project" value="TreeGrafter"/>
</dbReference>
<dbReference type="GO" id="GO:0008830">
    <property type="term" value="F:dTDP-4-dehydrorhamnose 3,5-epimerase activity"/>
    <property type="evidence" value="ECO:0007669"/>
    <property type="project" value="UniProtKB-UniRule"/>
</dbReference>
<evidence type="ECO:0000313" key="3">
    <source>
        <dbReference type="EMBL" id="AWR99876.1"/>
    </source>
</evidence>
<name>A0A2U9IUZ3_9CREN</name>
<feature type="site" description="Participates in a stacking interaction with the thymidine ring of dTDP-4-oxo-6-deoxyglucose" evidence="1">
    <location>
        <position position="137"/>
    </location>
</feature>
<dbReference type="InterPro" id="IPR000888">
    <property type="entry name" value="RmlC-like"/>
</dbReference>
<evidence type="ECO:0000313" key="4">
    <source>
        <dbReference type="Proteomes" id="UP000247586"/>
    </source>
</evidence>